<evidence type="ECO:0000313" key="2">
    <source>
        <dbReference type="EMBL" id="PZX10338.1"/>
    </source>
</evidence>
<evidence type="ECO:0000313" key="3">
    <source>
        <dbReference type="Proteomes" id="UP000248916"/>
    </source>
</evidence>
<dbReference type="Gene3D" id="3.40.50.12500">
    <property type="match status" value="1"/>
</dbReference>
<dbReference type="PANTHER" id="PTHR28047">
    <property type="entry name" value="PROTEIN DCG1"/>
    <property type="match status" value="1"/>
</dbReference>
<organism evidence="2 3">
    <name type="scientific">Palleronia aestuarii</name>
    <dbReference type="NCBI Taxonomy" id="568105"/>
    <lineage>
        <taxon>Bacteria</taxon>
        <taxon>Pseudomonadati</taxon>
        <taxon>Pseudomonadota</taxon>
        <taxon>Alphaproteobacteria</taxon>
        <taxon>Rhodobacterales</taxon>
        <taxon>Roseobacteraceae</taxon>
        <taxon>Palleronia</taxon>
    </lineage>
</organism>
<dbReference type="OrthoDB" id="9791723at2"/>
<dbReference type="InterPro" id="IPR053714">
    <property type="entry name" value="Iso_Racemase_Enz_sf"/>
</dbReference>
<evidence type="ECO:0000256" key="1">
    <source>
        <dbReference type="ARBA" id="ARBA00038414"/>
    </source>
</evidence>
<comment type="caution">
    <text evidence="2">The sequence shown here is derived from an EMBL/GenBank/DDBJ whole genome shotgun (WGS) entry which is preliminary data.</text>
</comment>
<dbReference type="EMBL" id="QKZL01000048">
    <property type="protein sequence ID" value="PZX10338.1"/>
    <property type="molecule type" value="Genomic_DNA"/>
</dbReference>
<dbReference type="RefSeq" id="WP_111539201.1">
    <property type="nucleotide sequence ID" value="NZ_QKZL01000048.1"/>
</dbReference>
<dbReference type="InterPro" id="IPR015942">
    <property type="entry name" value="Asp/Glu/hydantoin_racemase"/>
</dbReference>
<dbReference type="Pfam" id="PF01177">
    <property type="entry name" value="Asp_Glu_race"/>
    <property type="match status" value="1"/>
</dbReference>
<gene>
    <name evidence="2" type="ORF">LX81_04258</name>
</gene>
<dbReference type="AlphaFoldDB" id="A0A2W7MR21"/>
<protein>
    <submittedName>
        <fullName evidence="2">Asp/Glu/hydantoin racemase</fullName>
    </submittedName>
</protein>
<proteinExistence type="inferred from homology"/>
<dbReference type="InterPro" id="IPR052186">
    <property type="entry name" value="Hydantoin_racemase-like"/>
</dbReference>
<dbReference type="Proteomes" id="UP000248916">
    <property type="component" value="Unassembled WGS sequence"/>
</dbReference>
<dbReference type="GO" id="GO:0047661">
    <property type="term" value="F:amino-acid racemase activity"/>
    <property type="evidence" value="ECO:0007669"/>
    <property type="project" value="InterPro"/>
</dbReference>
<comment type="similarity">
    <text evidence="1">Belongs to the HyuE racemase family.</text>
</comment>
<reference evidence="2 3" key="1">
    <citation type="submission" date="2018-06" db="EMBL/GenBank/DDBJ databases">
        <title>Genomic Encyclopedia of Archaeal and Bacterial Type Strains, Phase II (KMG-II): from individual species to whole genera.</title>
        <authorList>
            <person name="Goeker M."/>
        </authorList>
    </citation>
    <scope>NUCLEOTIDE SEQUENCE [LARGE SCALE GENOMIC DNA]</scope>
    <source>
        <strain evidence="2 3">DSM 22009</strain>
    </source>
</reference>
<accession>A0A2W7MR21</accession>
<keyword evidence="3" id="KW-1185">Reference proteome</keyword>
<sequence length="224" mass="23316">MSGPILVVNPNSNAAVTEGLDRALAPFRLPGVPDIHCLTLEEGPFGIESQVDSDAVVMPLVRLVGDRRDAAAIVIACYSDPGVEACRSVARCPVWGIQEAGVLTALSRGDRFGVVAIAPVSIARHRRFMRRMGVLDRLAGERALGVSVDESARGDSTFALVEEVGQALKSDGSDVIVLGCAGMVCHRAPLEAALGIPVIDPVQAAVAMAWGTVRCSFPAFGGSG</sequence>
<name>A0A2W7MR21_9RHOB</name>
<dbReference type="PANTHER" id="PTHR28047:SF5">
    <property type="entry name" value="PROTEIN DCG1"/>
    <property type="match status" value="1"/>
</dbReference>